<dbReference type="RefSeq" id="WP_388627217.1">
    <property type="nucleotide sequence ID" value="NZ_JBIAUT010000004.1"/>
</dbReference>
<evidence type="ECO:0000256" key="4">
    <source>
        <dbReference type="PROSITE-ProRule" id="PRU00335"/>
    </source>
</evidence>
<dbReference type="PROSITE" id="PS50977">
    <property type="entry name" value="HTH_TETR_2"/>
    <property type="match status" value="1"/>
</dbReference>
<dbReference type="PANTHER" id="PTHR30055">
    <property type="entry name" value="HTH-TYPE TRANSCRIPTIONAL REGULATOR RUTR"/>
    <property type="match status" value="1"/>
</dbReference>
<dbReference type="InterPro" id="IPR036271">
    <property type="entry name" value="Tet_transcr_reg_TetR-rel_C_sf"/>
</dbReference>
<reference evidence="6 7" key="1">
    <citation type="submission" date="2024-10" db="EMBL/GenBank/DDBJ databases">
        <title>The Natural Products Discovery Center: Release of the First 8490 Sequenced Strains for Exploring Actinobacteria Biosynthetic Diversity.</title>
        <authorList>
            <person name="Kalkreuter E."/>
            <person name="Kautsar S.A."/>
            <person name="Yang D."/>
            <person name="Bader C.D."/>
            <person name="Teijaro C.N."/>
            <person name="Fluegel L."/>
            <person name="Davis C.M."/>
            <person name="Simpson J.R."/>
            <person name="Lauterbach L."/>
            <person name="Steele A.D."/>
            <person name="Gui C."/>
            <person name="Meng S."/>
            <person name="Li G."/>
            <person name="Viehrig K."/>
            <person name="Ye F."/>
            <person name="Su P."/>
            <person name="Kiefer A.F."/>
            <person name="Nichols A."/>
            <person name="Cepeda A.J."/>
            <person name="Yan W."/>
            <person name="Fan B."/>
            <person name="Jiang Y."/>
            <person name="Adhikari A."/>
            <person name="Zheng C.-J."/>
            <person name="Schuster L."/>
            <person name="Cowan T.M."/>
            <person name="Smanski M.J."/>
            <person name="Chevrette M.G."/>
            <person name="De Carvalho L.P.S."/>
            <person name="Shen B."/>
        </authorList>
    </citation>
    <scope>NUCLEOTIDE SEQUENCE [LARGE SCALE GENOMIC DNA]</scope>
    <source>
        <strain evidence="6 7">NPDC001650</strain>
    </source>
</reference>
<dbReference type="PANTHER" id="PTHR30055:SF220">
    <property type="entry name" value="TETR-FAMILY REGULATORY PROTEIN"/>
    <property type="match status" value="1"/>
</dbReference>
<dbReference type="Pfam" id="PF13305">
    <property type="entry name" value="TetR_C_33"/>
    <property type="match status" value="1"/>
</dbReference>
<comment type="caution">
    <text evidence="6">The sequence shown here is derived from an EMBL/GenBank/DDBJ whole genome shotgun (WGS) entry which is preliminary data.</text>
</comment>
<accession>A0ABW6TY55</accession>
<evidence type="ECO:0000256" key="3">
    <source>
        <dbReference type="ARBA" id="ARBA00023163"/>
    </source>
</evidence>
<evidence type="ECO:0000256" key="2">
    <source>
        <dbReference type="ARBA" id="ARBA00023125"/>
    </source>
</evidence>
<evidence type="ECO:0000313" key="7">
    <source>
        <dbReference type="Proteomes" id="UP001602123"/>
    </source>
</evidence>
<gene>
    <name evidence="6" type="ORF">ACFYZM_14690</name>
</gene>
<feature type="DNA-binding region" description="H-T-H motif" evidence="4">
    <location>
        <begin position="40"/>
        <end position="59"/>
    </location>
</feature>
<dbReference type="InterPro" id="IPR009057">
    <property type="entry name" value="Homeodomain-like_sf"/>
</dbReference>
<dbReference type="EMBL" id="JBIAUT010000004">
    <property type="protein sequence ID" value="MFF4217509.1"/>
    <property type="molecule type" value="Genomic_DNA"/>
</dbReference>
<dbReference type="InterPro" id="IPR050109">
    <property type="entry name" value="HTH-type_TetR-like_transc_reg"/>
</dbReference>
<keyword evidence="7" id="KW-1185">Reference proteome</keyword>
<evidence type="ECO:0000256" key="1">
    <source>
        <dbReference type="ARBA" id="ARBA00023015"/>
    </source>
</evidence>
<dbReference type="InterPro" id="IPR025996">
    <property type="entry name" value="MT1864/Rv1816-like_C"/>
</dbReference>
<keyword evidence="1" id="KW-0805">Transcription regulation</keyword>
<dbReference type="Proteomes" id="UP001602123">
    <property type="component" value="Unassembled WGS sequence"/>
</dbReference>
<organism evidence="6 7">
    <name type="scientific">Streptomyces nondiastaticus</name>
    <dbReference type="NCBI Taxonomy" id="3154512"/>
    <lineage>
        <taxon>Bacteria</taxon>
        <taxon>Bacillati</taxon>
        <taxon>Actinomycetota</taxon>
        <taxon>Actinomycetes</taxon>
        <taxon>Kitasatosporales</taxon>
        <taxon>Streptomycetaceae</taxon>
        <taxon>Streptomyces</taxon>
    </lineage>
</organism>
<dbReference type="SUPFAM" id="SSF46689">
    <property type="entry name" value="Homeodomain-like"/>
    <property type="match status" value="1"/>
</dbReference>
<name>A0ABW6TY55_9ACTN</name>
<evidence type="ECO:0000313" key="6">
    <source>
        <dbReference type="EMBL" id="MFF4217509.1"/>
    </source>
</evidence>
<feature type="domain" description="HTH tetR-type" evidence="5">
    <location>
        <begin position="17"/>
        <end position="77"/>
    </location>
</feature>
<keyword evidence="3" id="KW-0804">Transcription</keyword>
<keyword evidence="2 4" id="KW-0238">DNA-binding</keyword>
<dbReference type="InterPro" id="IPR001647">
    <property type="entry name" value="HTH_TetR"/>
</dbReference>
<proteinExistence type="predicted"/>
<sequence length="214" mass="22683">MAATGNEKPKRDTYRHGDLRNALIEAALELARQGGPEAVVLRAATRQAGVVPNAAYRHFADRDALLHAVSQAAMAQVARTMEAEQAALPPAEDPVTTARARFRAVGTGYLRFAQEEPGLFRTAFHVPGDMTHAAAGTAAGGTGKTPFELLGEALDGLVEHGLLPEDRRPGAEFLAWSAVHGLAALLIDGPLRGLHPTQAHDAGQHVIDMIERGI</sequence>
<dbReference type="Gene3D" id="1.10.357.10">
    <property type="entry name" value="Tetracycline Repressor, domain 2"/>
    <property type="match status" value="1"/>
</dbReference>
<dbReference type="Pfam" id="PF00440">
    <property type="entry name" value="TetR_N"/>
    <property type="match status" value="1"/>
</dbReference>
<dbReference type="SUPFAM" id="SSF48498">
    <property type="entry name" value="Tetracyclin repressor-like, C-terminal domain"/>
    <property type="match status" value="1"/>
</dbReference>
<evidence type="ECO:0000259" key="5">
    <source>
        <dbReference type="PROSITE" id="PS50977"/>
    </source>
</evidence>
<protein>
    <submittedName>
        <fullName evidence="6">TetR/AcrR family transcriptional regulator</fullName>
    </submittedName>
</protein>